<evidence type="ECO:0000313" key="1">
    <source>
        <dbReference type="EMBL" id="UYV80152.1"/>
    </source>
</evidence>
<keyword evidence="2" id="KW-1185">Reference proteome</keyword>
<sequence length="155" mass="18004">MKDRTERENMTNVHQLEIYLLPSIQDSAICIQLMRSWRHLEGVAHLNTRGTIFCFEFPLVRLIKPISRTGFNVTSDNWFSSIHLANDLMNEHKLIKKKFLTNSSVKIMSFIQACLAFTKIQLFYHMQPKYLAVMVLATMHNDASIESKNILESSK</sequence>
<dbReference type="Proteomes" id="UP001235939">
    <property type="component" value="Chromosome 18"/>
</dbReference>
<accession>A0ABY6LI99</accession>
<protein>
    <submittedName>
        <fullName evidence="1">Uncharacterized protein</fullName>
    </submittedName>
</protein>
<organism evidence="1 2">
    <name type="scientific">Cordylochernes scorpioides</name>
    <dbReference type="NCBI Taxonomy" id="51811"/>
    <lineage>
        <taxon>Eukaryota</taxon>
        <taxon>Metazoa</taxon>
        <taxon>Ecdysozoa</taxon>
        <taxon>Arthropoda</taxon>
        <taxon>Chelicerata</taxon>
        <taxon>Arachnida</taxon>
        <taxon>Pseudoscorpiones</taxon>
        <taxon>Cheliferoidea</taxon>
        <taxon>Chernetidae</taxon>
        <taxon>Cordylochernes</taxon>
    </lineage>
</organism>
<dbReference type="EMBL" id="CP092880">
    <property type="protein sequence ID" value="UYV80152.1"/>
    <property type="molecule type" value="Genomic_DNA"/>
</dbReference>
<reference evidence="1 2" key="1">
    <citation type="submission" date="2022-01" db="EMBL/GenBank/DDBJ databases">
        <title>A chromosomal length assembly of Cordylochernes scorpioides.</title>
        <authorList>
            <person name="Zeh D."/>
            <person name="Zeh J."/>
        </authorList>
    </citation>
    <scope>NUCLEOTIDE SEQUENCE [LARGE SCALE GENOMIC DNA]</scope>
    <source>
        <strain evidence="1">IN4F17</strain>
        <tissue evidence="1">Whole Body</tissue>
    </source>
</reference>
<proteinExistence type="predicted"/>
<gene>
    <name evidence="1" type="ORF">LAZ67_18001831</name>
</gene>
<evidence type="ECO:0000313" key="2">
    <source>
        <dbReference type="Proteomes" id="UP001235939"/>
    </source>
</evidence>
<name>A0ABY6LI99_9ARAC</name>